<protein>
    <submittedName>
        <fullName evidence="4">Retrovirus-related Pol polyprotein from transposon RE1</fullName>
    </submittedName>
</protein>
<sequence length="355" mass="40906">MEQRKRTRGQTGQRALNANREIGEGSSQGTTTSREAGANWTKLIRLELRRLMHGEEQGEEVSTNFVDYEDFAGFGHGRKGYKVLNLDTNAVFITRDVTFHEEVFPFRELNTATLPCPLPVTVNDITDDSINSKKPVVKDIPLTQLVHPIQQQSAHLRRSSRQINRPAWMDDFDELKNFIEAQEKLEWREAMQLEVEALQKNGTWMFTELPPGKKPIGYRWIYKIKLRPDRTVDWYKARLVAKGYNQVEGVDYNDCFAHVAKAAIVRVFLAVTTARGWPLSHLDINNTFLHETLDENIYMEAPEGYETEPGKVCKLKKSLYGLKQASREWNQKFTEKVEAFGSYNQSMINICSSKR</sequence>
<dbReference type="Pfam" id="PF07727">
    <property type="entry name" value="RVT_2"/>
    <property type="match status" value="1"/>
</dbReference>
<dbReference type="EMBL" id="JACGWM010000081">
    <property type="protein sequence ID" value="KAL0315160.1"/>
    <property type="molecule type" value="Genomic_DNA"/>
</dbReference>
<dbReference type="InterPro" id="IPR043502">
    <property type="entry name" value="DNA/RNA_pol_sf"/>
</dbReference>
<evidence type="ECO:0000256" key="1">
    <source>
        <dbReference type="SAM" id="MobiDB-lite"/>
    </source>
</evidence>
<organism evidence="4">
    <name type="scientific">Sesamum calycinum</name>
    <dbReference type="NCBI Taxonomy" id="2727403"/>
    <lineage>
        <taxon>Eukaryota</taxon>
        <taxon>Viridiplantae</taxon>
        <taxon>Streptophyta</taxon>
        <taxon>Embryophyta</taxon>
        <taxon>Tracheophyta</taxon>
        <taxon>Spermatophyta</taxon>
        <taxon>Magnoliopsida</taxon>
        <taxon>eudicotyledons</taxon>
        <taxon>Gunneridae</taxon>
        <taxon>Pentapetalae</taxon>
        <taxon>asterids</taxon>
        <taxon>lamiids</taxon>
        <taxon>Lamiales</taxon>
        <taxon>Pedaliaceae</taxon>
        <taxon>Sesamum</taxon>
    </lineage>
</organism>
<reference evidence="4" key="1">
    <citation type="submission" date="2020-06" db="EMBL/GenBank/DDBJ databases">
        <authorList>
            <person name="Li T."/>
            <person name="Hu X."/>
            <person name="Zhang T."/>
            <person name="Song X."/>
            <person name="Zhang H."/>
            <person name="Dai N."/>
            <person name="Sheng W."/>
            <person name="Hou X."/>
            <person name="Wei L."/>
        </authorList>
    </citation>
    <scope>NUCLEOTIDE SEQUENCE</scope>
    <source>
        <strain evidence="4">KEN8</strain>
        <tissue evidence="4">Leaf</tissue>
    </source>
</reference>
<feature type="region of interest" description="Disordered" evidence="1">
    <location>
        <begin position="1"/>
        <end position="36"/>
    </location>
</feature>
<accession>A0AAW2LA20</accession>
<evidence type="ECO:0000259" key="3">
    <source>
        <dbReference type="Pfam" id="PF25597"/>
    </source>
</evidence>
<reference evidence="4" key="2">
    <citation type="journal article" date="2024" name="Plant">
        <title>Genomic evolution and insights into agronomic trait innovations of Sesamum species.</title>
        <authorList>
            <person name="Miao H."/>
            <person name="Wang L."/>
            <person name="Qu L."/>
            <person name="Liu H."/>
            <person name="Sun Y."/>
            <person name="Le M."/>
            <person name="Wang Q."/>
            <person name="Wei S."/>
            <person name="Zheng Y."/>
            <person name="Lin W."/>
            <person name="Duan Y."/>
            <person name="Cao H."/>
            <person name="Xiong S."/>
            <person name="Wang X."/>
            <person name="Wei L."/>
            <person name="Li C."/>
            <person name="Ma Q."/>
            <person name="Ju M."/>
            <person name="Zhao R."/>
            <person name="Li G."/>
            <person name="Mu C."/>
            <person name="Tian Q."/>
            <person name="Mei H."/>
            <person name="Zhang T."/>
            <person name="Gao T."/>
            <person name="Zhang H."/>
        </authorList>
    </citation>
    <scope>NUCLEOTIDE SEQUENCE</scope>
    <source>
        <strain evidence="4">KEN8</strain>
    </source>
</reference>
<proteinExistence type="predicted"/>
<evidence type="ECO:0000259" key="2">
    <source>
        <dbReference type="Pfam" id="PF07727"/>
    </source>
</evidence>
<dbReference type="InterPro" id="IPR013103">
    <property type="entry name" value="RVT_2"/>
</dbReference>
<dbReference type="InterPro" id="IPR057670">
    <property type="entry name" value="SH3_retrovirus"/>
</dbReference>
<dbReference type="Pfam" id="PF25597">
    <property type="entry name" value="SH3_retrovirus"/>
    <property type="match status" value="1"/>
</dbReference>
<dbReference type="SUPFAM" id="SSF56672">
    <property type="entry name" value="DNA/RNA polymerases"/>
    <property type="match status" value="1"/>
</dbReference>
<feature type="domain" description="Reverse transcriptase Ty1/copia-type" evidence="2">
    <location>
        <begin position="201"/>
        <end position="339"/>
    </location>
</feature>
<evidence type="ECO:0000313" key="4">
    <source>
        <dbReference type="EMBL" id="KAL0315160.1"/>
    </source>
</evidence>
<dbReference type="AlphaFoldDB" id="A0AAW2LA20"/>
<feature type="domain" description="Retroviral polymerase SH3-like" evidence="3">
    <location>
        <begin position="71"/>
        <end position="108"/>
    </location>
</feature>
<gene>
    <name evidence="4" type="ORF">Scaly_2883100</name>
</gene>
<feature type="compositionally biased region" description="Polar residues" evidence="1">
    <location>
        <begin position="25"/>
        <end position="34"/>
    </location>
</feature>
<name>A0AAW2LA20_9LAMI</name>
<comment type="caution">
    <text evidence="4">The sequence shown here is derived from an EMBL/GenBank/DDBJ whole genome shotgun (WGS) entry which is preliminary data.</text>
</comment>